<dbReference type="InterPro" id="IPR003689">
    <property type="entry name" value="ZIP"/>
</dbReference>
<feature type="transmembrane region" description="Helical" evidence="8">
    <location>
        <begin position="337"/>
        <end position="356"/>
    </location>
</feature>
<dbReference type="AlphaFoldDB" id="A0A1D2VH71"/>
<keyword evidence="7 8" id="KW-0472">Membrane</keyword>
<evidence type="ECO:0000256" key="7">
    <source>
        <dbReference type="ARBA" id="ARBA00023136"/>
    </source>
</evidence>
<feature type="transmembrane region" description="Helical" evidence="8">
    <location>
        <begin position="289"/>
        <end position="308"/>
    </location>
</feature>
<evidence type="ECO:0000256" key="2">
    <source>
        <dbReference type="ARBA" id="ARBA00006939"/>
    </source>
</evidence>
<feature type="transmembrane region" description="Helical" evidence="8">
    <location>
        <begin position="31"/>
        <end position="52"/>
    </location>
</feature>
<sequence length="357" mass="38770">MSSFSDVFFGGQGDECATSNDYNGEYWGARISTVPVLLVTSLFGAIFPVMSANSKASWFKMPDWCFFYCKYFGSGVILATTFIHLLDPGIACLSDPCLGGVWNEYPMGLAVTLIALCIIFLVEILIYYFLKAHNQAMATAINDQEAADYKDDAIQKTDSKTSLEKQLAKMGHNHGGEVGVSAVDAKTLYSGQLVTIFVLEFGIIFHSVFVGLSLTTSGDEFVTLYVVIVFHQFFEGLGLGARIAWTKWPESKKLTPYLLALAYGLTTPIAAAIGLGVRKSYVPGSRTALIVTGFCDSISAGVLLYSSLVELMAQEFLYSNEFDDSAPGKRDGLKRLIGAYILFIAGAALMSCLGKWA</sequence>
<dbReference type="GO" id="GO:0000007">
    <property type="term" value="F:low-affinity zinc ion transmembrane transporter activity"/>
    <property type="evidence" value="ECO:0007669"/>
    <property type="project" value="TreeGrafter"/>
</dbReference>
<keyword evidence="4 8" id="KW-0812">Transmembrane</keyword>
<comment type="similarity">
    <text evidence="2 8">Belongs to the ZIP transporter (TC 2.A.5) family.</text>
</comment>
<keyword evidence="10" id="KW-1185">Reference proteome</keyword>
<protein>
    <submittedName>
        <fullName evidence="9">ZIP zinc/iron transport family</fullName>
    </submittedName>
</protein>
<gene>
    <name evidence="9" type="ORF">ASCRUDRAFT_7921</name>
</gene>
<dbReference type="OrthoDB" id="448280at2759"/>
<proteinExistence type="inferred from homology"/>
<dbReference type="Proteomes" id="UP000095038">
    <property type="component" value="Unassembled WGS sequence"/>
</dbReference>
<dbReference type="RefSeq" id="XP_020047249.1">
    <property type="nucleotide sequence ID" value="XM_020194351.1"/>
</dbReference>
<dbReference type="InParanoid" id="A0A1D2VH71"/>
<dbReference type="GeneID" id="30967987"/>
<dbReference type="FunCoup" id="A0A1D2VH71">
    <property type="interactions" value="505"/>
</dbReference>
<name>A0A1D2VH71_9ASCO</name>
<feature type="transmembrane region" description="Helical" evidence="8">
    <location>
        <begin position="64"/>
        <end position="85"/>
    </location>
</feature>
<feature type="transmembrane region" description="Helical" evidence="8">
    <location>
        <begin position="257"/>
        <end position="277"/>
    </location>
</feature>
<evidence type="ECO:0000256" key="8">
    <source>
        <dbReference type="RuleBase" id="RU362088"/>
    </source>
</evidence>
<evidence type="ECO:0000256" key="6">
    <source>
        <dbReference type="ARBA" id="ARBA00023065"/>
    </source>
</evidence>
<reference evidence="10" key="1">
    <citation type="submission" date="2016-05" db="EMBL/GenBank/DDBJ databases">
        <title>Comparative genomics of biotechnologically important yeasts.</title>
        <authorList>
            <consortium name="DOE Joint Genome Institute"/>
            <person name="Riley R."/>
            <person name="Haridas S."/>
            <person name="Wolfe K.H."/>
            <person name="Lopes M.R."/>
            <person name="Hittinger C.T."/>
            <person name="Goker M."/>
            <person name="Salamov A."/>
            <person name="Wisecaver J."/>
            <person name="Long T.M."/>
            <person name="Aerts A.L."/>
            <person name="Barry K."/>
            <person name="Choi C."/>
            <person name="Clum A."/>
            <person name="Coughlan A.Y."/>
            <person name="Deshpande S."/>
            <person name="Douglass A.P."/>
            <person name="Hanson S.J."/>
            <person name="Klenk H.-P."/>
            <person name="Labutti K."/>
            <person name="Lapidus A."/>
            <person name="Lindquist E."/>
            <person name="Lipzen A."/>
            <person name="Meier-Kolthoff J.P."/>
            <person name="Ohm R.A."/>
            <person name="Otillar R.P."/>
            <person name="Pangilinan J."/>
            <person name="Peng Y."/>
            <person name="Rokas A."/>
            <person name="Rosa C.A."/>
            <person name="Scheuner C."/>
            <person name="Sibirny A.A."/>
            <person name="Slot J.C."/>
            <person name="Stielow J.B."/>
            <person name="Sun H."/>
            <person name="Kurtzman C.P."/>
            <person name="Blackwell M."/>
            <person name="Grigoriev I.V."/>
            <person name="Jeffries T.W."/>
        </authorList>
    </citation>
    <scope>NUCLEOTIDE SEQUENCE [LARGE SCALE GENOMIC DNA]</scope>
    <source>
        <strain evidence="10">DSM 1968</strain>
    </source>
</reference>
<dbReference type="PANTHER" id="PTHR11040:SF69">
    <property type="entry name" value="ZINC-REGULATED TRANSPORTER 2"/>
    <property type="match status" value="1"/>
</dbReference>
<accession>A0A1D2VH71</accession>
<dbReference type="GO" id="GO:0005886">
    <property type="term" value="C:plasma membrane"/>
    <property type="evidence" value="ECO:0007669"/>
    <property type="project" value="TreeGrafter"/>
</dbReference>
<dbReference type="PANTHER" id="PTHR11040">
    <property type="entry name" value="ZINC/IRON TRANSPORTER"/>
    <property type="match status" value="1"/>
</dbReference>
<feature type="transmembrane region" description="Helical" evidence="8">
    <location>
        <begin position="105"/>
        <end position="130"/>
    </location>
</feature>
<feature type="transmembrane region" description="Helical" evidence="8">
    <location>
        <begin position="224"/>
        <end position="245"/>
    </location>
</feature>
<dbReference type="Pfam" id="PF02535">
    <property type="entry name" value="Zip"/>
    <property type="match status" value="1"/>
</dbReference>
<evidence type="ECO:0000313" key="9">
    <source>
        <dbReference type="EMBL" id="ODV60942.1"/>
    </source>
</evidence>
<evidence type="ECO:0000256" key="4">
    <source>
        <dbReference type="ARBA" id="ARBA00022692"/>
    </source>
</evidence>
<dbReference type="NCBIfam" id="TIGR00820">
    <property type="entry name" value="zip"/>
    <property type="match status" value="1"/>
</dbReference>
<evidence type="ECO:0000256" key="3">
    <source>
        <dbReference type="ARBA" id="ARBA00022448"/>
    </source>
</evidence>
<evidence type="ECO:0000256" key="1">
    <source>
        <dbReference type="ARBA" id="ARBA00004141"/>
    </source>
</evidence>
<dbReference type="STRING" id="1344418.A0A1D2VH71"/>
<dbReference type="GO" id="GO:0071578">
    <property type="term" value="P:zinc ion import across plasma membrane"/>
    <property type="evidence" value="ECO:0007669"/>
    <property type="project" value="TreeGrafter"/>
</dbReference>
<keyword evidence="6 8" id="KW-0406">Ion transport</keyword>
<dbReference type="InterPro" id="IPR004698">
    <property type="entry name" value="Zn/Fe_permease_fun/pln"/>
</dbReference>
<dbReference type="EMBL" id="KV454480">
    <property type="protein sequence ID" value="ODV60942.1"/>
    <property type="molecule type" value="Genomic_DNA"/>
</dbReference>
<comment type="subcellular location">
    <subcellularLocation>
        <location evidence="1 8">Membrane</location>
        <topology evidence="1 8">Multi-pass membrane protein</topology>
    </subcellularLocation>
</comment>
<evidence type="ECO:0000313" key="10">
    <source>
        <dbReference type="Proteomes" id="UP000095038"/>
    </source>
</evidence>
<organism evidence="9 10">
    <name type="scientific">Ascoidea rubescens DSM 1968</name>
    <dbReference type="NCBI Taxonomy" id="1344418"/>
    <lineage>
        <taxon>Eukaryota</taxon>
        <taxon>Fungi</taxon>
        <taxon>Dikarya</taxon>
        <taxon>Ascomycota</taxon>
        <taxon>Saccharomycotina</taxon>
        <taxon>Saccharomycetes</taxon>
        <taxon>Ascoideaceae</taxon>
        <taxon>Ascoidea</taxon>
    </lineage>
</organism>
<feature type="transmembrane region" description="Helical" evidence="8">
    <location>
        <begin position="193"/>
        <end position="212"/>
    </location>
</feature>
<evidence type="ECO:0000256" key="5">
    <source>
        <dbReference type="ARBA" id="ARBA00022989"/>
    </source>
</evidence>
<keyword evidence="3 8" id="KW-0813">Transport</keyword>
<keyword evidence="5 8" id="KW-1133">Transmembrane helix</keyword>